<reference evidence="1 2" key="1">
    <citation type="submission" date="2018-08" db="EMBL/GenBank/DDBJ databases">
        <title>Erythrobacter zhengii sp.nov., a bacterium isolated from deep-sea sediment.</title>
        <authorList>
            <person name="Fang C."/>
            <person name="Wu Y.-H."/>
            <person name="Sun C."/>
            <person name="Wang H."/>
            <person name="Cheng H."/>
            <person name="Meng F.-X."/>
            <person name="Wang C.-S."/>
            <person name="Xu X.-W."/>
        </authorList>
    </citation>
    <scope>NUCLEOTIDE SEQUENCE [LARGE SCALE GENOMIC DNA]</scope>
    <source>
        <strain evidence="1 2">CCTCC AB 2015396</strain>
    </source>
</reference>
<protein>
    <submittedName>
        <fullName evidence="1">Uncharacterized protein</fullName>
    </submittedName>
</protein>
<keyword evidence="2" id="KW-1185">Reference proteome</keyword>
<name>A0A3A1P4M4_9SPHN</name>
<gene>
    <name evidence="1" type="ORF">D2V17_08430</name>
</gene>
<dbReference type="AlphaFoldDB" id="A0A3A1P4M4"/>
<evidence type="ECO:0000313" key="1">
    <source>
        <dbReference type="EMBL" id="RIV87300.1"/>
    </source>
</evidence>
<proteinExistence type="predicted"/>
<dbReference type="Proteomes" id="UP000265366">
    <property type="component" value="Unassembled WGS sequence"/>
</dbReference>
<comment type="caution">
    <text evidence="1">The sequence shown here is derived from an EMBL/GenBank/DDBJ whole genome shotgun (WGS) entry which is preliminary data.</text>
</comment>
<accession>A0A3A1P4M4</accession>
<organism evidence="1 2">
    <name type="scientific">Aurantiacibacter xanthus</name>
    <dbReference type="NCBI Taxonomy" id="1784712"/>
    <lineage>
        <taxon>Bacteria</taxon>
        <taxon>Pseudomonadati</taxon>
        <taxon>Pseudomonadota</taxon>
        <taxon>Alphaproteobacteria</taxon>
        <taxon>Sphingomonadales</taxon>
        <taxon>Erythrobacteraceae</taxon>
        <taxon>Aurantiacibacter</taxon>
    </lineage>
</organism>
<evidence type="ECO:0000313" key="2">
    <source>
        <dbReference type="Proteomes" id="UP000265366"/>
    </source>
</evidence>
<dbReference type="EMBL" id="QXFM01000075">
    <property type="protein sequence ID" value="RIV87300.1"/>
    <property type="molecule type" value="Genomic_DNA"/>
</dbReference>
<sequence>MEAVPFRPLPPPQAAYDLQIPRVDAAGVRQTVNTGLDENETLWHFRSGWNVAALNCQLAADDPILTGYSALLTSQSRALSRANTAIDRKFRQNERTDRAALLARETHSTGVYNYFANPSARADFCAAAREVASEFLATPPQDIAAFATAGLQRYEQAFNRFYVAYEQYEQLSAEWDRKWGAQYGPSQPGWVALYGDGTRTPPGEVTAEATGFVLDPDSGAEVPVIPVDETVAATPVVQPVPTDAQ</sequence>